<evidence type="ECO:0000313" key="1">
    <source>
        <dbReference type="EMBL" id="GAA3798936.1"/>
    </source>
</evidence>
<comment type="caution">
    <text evidence="1">The sequence shown here is derived from an EMBL/GenBank/DDBJ whole genome shotgun (WGS) entry which is preliminary data.</text>
</comment>
<accession>A0ABP7HQ19</accession>
<protein>
    <submittedName>
        <fullName evidence="1">Uncharacterized protein</fullName>
    </submittedName>
</protein>
<sequence length="48" mass="5016">MRKCCCGACSGMSSATISGSRTILKVEGGVDERRDPLNTGMLARMPAP</sequence>
<dbReference type="EMBL" id="BAABCM010000001">
    <property type="protein sequence ID" value="GAA3798936.1"/>
    <property type="molecule type" value="Genomic_DNA"/>
</dbReference>
<reference evidence="2" key="1">
    <citation type="journal article" date="2019" name="Int. J. Syst. Evol. Microbiol.">
        <title>The Global Catalogue of Microorganisms (GCM) 10K type strain sequencing project: providing services to taxonomists for standard genome sequencing and annotation.</title>
        <authorList>
            <consortium name="The Broad Institute Genomics Platform"/>
            <consortium name="The Broad Institute Genome Sequencing Center for Infectious Disease"/>
            <person name="Wu L."/>
            <person name="Ma J."/>
        </authorList>
    </citation>
    <scope>NUCLEOTIDE SEQUENCE [LARGE SCALE GENOMIC DNA]</scope>
    <source>
        <strain evidence="2">JCM 17017</strain>
    </source>
</reference>
<evidence type="ECO:0000313" key="2">
    <source>
        <dbReference type="Proteomes" id="UP001501624"/>
    </source>
</evidence>
<organism evidence="1 2">
    <name type="scientific">Amycolatopsis tucumanensis</name>
    <dbReference type="NCBI Taxonomy" id="401106"/>
    <lineage>
        <taxon>Bacteria</taxon>
        <taxon>Bacillati</taxon>
        <taxon>Actinomycetota</taxon>
        <taxon>Actinomycetes</taxon>
        <taxon>Pseudonocardiales</taxon>
        <taxon>Pseudonocardiaceae</taxon>
        <taxon>Amycolatopsis</taxon>
    </lineage>
</organism>
<gene>
    <name evidence="1" type="ORF">GCM10022380_15230</name>
</gene>
<keyword evidence="2" id="KW-1185">Reference proteome</keyword>
<dbReference type="Proteomes" id="UP001501624">
    <property type="component" value="Unassembled WGS sequence"/>
</dbReference>
<proteinExistence type="predicted"/>
<name>A0ABP7HQ19_9PSEU</name>